<dbReference type="EMBL" id="CP063136">
    <property type="protein sequence ID" value="QOU20678.1"/>
    <property type="molecule type" value="Genomic_DNA"/>
</dbReference>
<keyword evidence="1" id="KW-0472">Membrane</keyword>
<protein>
    <recommendedName>
        <fullName evidence="4">Cytochrome b-c1 complex subunit 10</fullName>
    </recommendedName>
</protein>
<organism evidence="2 3">
    <name type="scientific">Dekkera bruxellensis</name>
    <name type="common">Brettanomyces custersii</name>
    <dbReference type="NCBI Taxonomy" id="5007"/>
    <lineage>
        <taxon>Eukaryota</taxon>
        <taxon>Fungi</taxon>
        <taxon>Dikarya</taxon>
        <taxon>Ascomycota</taxon>
        <taxon>Saccharomycotina</taxon>
        <taxon>Pichiomycetes</taxon>
        <taxon>Pichiales</taxon>
        <taxon>Pichiaceae</taxon>
        <taxon>Brettanomyces</taxon>
    </lineage>
</organism>
<dbReference type="KEGG" id="bbrx:BRETT_000389"/>
<sequence>MVNYISKPAYQAAKHVGIINGHNLRAYAGPLAFWGVATVFTIGVYTEAWPRFRSAFYKKIPVLGKHWQKVTDPEDVPV</sequence>
<accession>A0A871RA63</accession>
<keyword evidence="1" id="KW-0812">Transmembrane</keyword>
<evidence type="ECO:0000313" key="3">
    <source>
        <dbReference type="Proteomes" id="UP000663131"/>
    </source>
</evidence>
<evidence type="ECO:0000256" key="1">
    <source>
        <dbReference type="SAM" id="Phobius"/>
    </source>
</evidence>
<evidence type="ECO:0008006" key="4">
    <source>
        <dbReference type="Google" id="ProtNLM"/>
    </source>
</evidence>
<feature type="transmembrane region" description="Helical" evidence="1">
    <location>
        <begin position="31"/>
        <end position="49"/>
    </location>
</feature>
<dbReference type="GO" id="GO:0006122">
    <property type="term" value="P:mitochondrial electron transport, ubiquinol to cytochrome c"/>
    <property type="evidence" value="ECO:0007669"/>
    <property type="project" value="InterPro"/>
</dbReference>
<dbReference type="AlphaFoldDB" id="A0A871RA63"/>
<reference evidence="2" key="2">
    <citation type="journal article" name="BMC Genomics">
        <title>New genome assemblies reveal patterns of domestication and adaptation across Brettanomyces (Dekkera) species.</title>
        <authorList>
            <person name="Roach M.J."/>
            <person name="Borneman A.R."/>
        </authorList>
    </citation>
    <scope>NUCLEOTIDE SEQUENCE</scope>
    <source>
        <strain evidence="2">UCD 2041</strain>
    </source>
</reference>
<dbReference type="OrthoDB" id="2391627at2759"/>
<dbReference type="InterPro" id="IPR019182">
    <property type="entry name" value="Cytochrome_b-c1_su10_fun"/>
</dbReference>
<dbReference type="GO" id="GO:0005739">
    <property type="term" value="C:mitochondrion"/>
    <property type="evidence" value="ECO:0007669"/>
    <property type="project" value="GOC"/>
</dbReference>
<name>A0A871RA63_DEKBR</name>
<keyword evidence="1" id="KW-1133">Transmembrane helix</keyword>
<dbReference type="GeneID" id="64572314"/>
<reference evidence="2" key="1">
    <citation type="submission" date="2020-10" db="EMBL/GenBank/DDBJ databases">
        <authorList>
            <person name="Palmer J.M."/>
        </authorList>
    </citation>
    <scope>NUCLEOTIDE SEQUENCE</scope>
    <source>
        <strain evidence="2">UCD 2041</strain>
    </source>
</reference>
<proteinExistence type="predicted"/>
<dbReference type="Proteomes" id="UP000663131">
    <property type="component" value="Chromosome 8"/>
</dbReference>
<gene>
    <name evidence="2" type="ORF">BRETT_000389</name>
</gene>
<evidence type="ECO:0000313" key="2">
    <source>
        <dbReference type="EMBL" id="QOU20678.1"/>
    </source>
</evidence>
<dbReference type="RefSeq" id="XP_041137171.1">
    <property type="nucleotide sequence ID" value="XM_041278957.1"/>
</dbReference>
<dbReference type="PANTHER" id="PTHR28254">
    <property type="entry name" value="CYTOCHROME B-C1 COMPLEX SUBUNIT 10"/>
    <property type="match status" value="1"/>
</dbReference>
<dbReference type="PANTHER" id="PTHR28254:SF1">
    <property type="entry name" value="CYTOCHROME B-C1 COMPLEX SUBUNIT 10, MITOCHONDRIAL"/>
    <property type="match status" value="1"/>
</dbReference>
<dbReference type="Pfam" id="PF09796">
    <property type="entry name" value="QCR10"/>
    <property type="match status" value="1"/>
</dbReference>